<evidence type="ECO:0000313" key="2">
    <source>
        <dbReference type="EMBL" id="VDO95383.1"/>
    </source>
</evidence>
<accession>A0A3P8AU85</accession>
<dbReference type="EMBL" id="UZAH01027833">
    <property type="protein sequence ID" value="VDO95383.1"/>
    <property type="molecule type" value="Genomic_DNA"/>
</dbReference>
<reference evidence="4" key="2">
    <citation type="submission" date="2019-09" db="UniProtKB">
        <authorList>
            <consortium name="WormBaseParasite"/>
        </authorList>
    </citation>
    <scope>IDENTIFICATION</scope>
</reference>
<proteinExistence type="predicted"/>
<accession>A0A183FXF6</accession>
<name>A0A183FXF6_HELPZ</name>
<reference evidence="2 3" key="1">
    <citation type="submission" date="2018-11" db="EMBL/GenBank/DDBJ databases">
        <authorList>
            <consortium name="Pathogen Informatics"/>
        </authorList>
    </citation>
    <scope>NUCLEOTIDE SEQUENCE [LARGE SCALE GENOMIC DNA]</scope>
</reference>
<evidence type="ECO:0000256" key="1">
    <source>
        <dbReference type="SAM" id="Phobius"/>
    </source>
</evidence>
<dbReference type="AlphaFoldDB" id="A0A183FXF6"/>
<keyword evidence="1" id="KW-0472">Membrane</keyword>
<dbReference type="WBParaSite" id="HPBE_0001323101-mRNA-1">
    <property type="protein sequence ID" value="HPBE_0001323101-mRNA-1"/>
    <property type="gene ID" value="HPBE_0001323101"/>
</dbReference>
<evidence type="ECO:0000313" key="3">
    <source>
        <dbReference type="Proteomes" id="UP000050761"/>
    </source>
</evidence>
<protein>
    <submittedName>
        <fullName evidence="2 4">Uncharacterized protein</fullName>
    </submittedName>
</protein>
<keyword evidence="1" id="KW-1133">Transmembrane helix</keyword>
<evidence type="ECO:0000313" key="4">
    <source>
        <dbReference type="WBParaSite" id="HPBE_0001323101-mRNA-1"/>
    </source>
</evidence>
<sequence>MVDCPHISGSVCIAAVNLSQLQLLREFNDVDYGGRSALRIQRRQSHDTRFVLRFSFICPGFFSMAYLMPIVTQF</sequence>
<keyword evidence="1" id="KW-0812">Transmembrane</keyword>
<gene>
    <name evidence="2" type="ORF">HPBE_LOCUS13232</name>
</gene>
<dbReference type="Proteomes" id="UP000050761">
    <property type="component" value="Unassembled WGS sequence"/>
</dbReference>
<keyword evidence="3" id="KW-1185">Reference proteome</keyword>
<feature type="transmembrane region" description="Helical" evidence="1">
    <location>
        <begin position="50"/>
        <end position="71"/>
    </location>
</feature>
<dbReference type="OrthoDB" id="5871015at2759"/>
<organism evidence="3 4">
    <name type="scientific">Heligmosomoides polygyrus</name>
    <name type="common">Parasitic roundworm</name>
    <dbReference type="NCBI Taxonomy" id="6339"/>
    <lineage>
        <taxon>Eukaryota</taxon>
        <taxon>Metazoa</taxon>
        <taxon>Ecdysozoa</taxon>
        <taxon>Nematoda</taxon>
        <taxon>Chromadorea</taxon>
        <taxon>Rhabditida</taxon>
        <taxon>Rhabditina</taxon>
        <taxon>Rhabditomorpha</taxon>
        <taxon>Strongyloidea</taxon>
        <taxon>Heligmosomidae</taxon>
        <taxon>Heligmosomoides</taxon>
    </lineage>
</organism>